<evidence type="ECO:0000259" key="2">
    <source>
        <dbReference type="Pfam" id="PF16344"/>
    </source>
</evidence>
<dbReference type="PANTHER" id="PTHR30273">
    <property type="entry name" value="PERIPLASMIC SIGNAL SENSOR AND SIGMA FACTOR ACTIVATOR FECR-RELATED"/>
    <property type="match status" value="1"/>
</dbReference>
<dbReference type="EMBL" id="CAIT01000004">
    <property type="protein sequence ID" value="CCH51236.1"/>
    <property type="molecule type" value="Genomic_DNA"/>
</dbReference>
<gene>
    <name evidence="3" type="ORF">BN8_00151</name>
</gene>
<feature type="domain" description="Protein FecR C-terminal" evidence="2">
    <location>
        <begin position="288"/>
        <end position="356"/>
    </location>
</feature>
<dbReference type="OrthoDB" id="645173at2"/>
<dbReference type="Gene3D" id="3.55.50.30">
    <property type="match status" value="1"/>
</dbReference>
<organism evidence="3 4">
    <name type="scientific">Fibrisoma limi BUZ 3</name>
    <dbReference type="NCBI Taxonomy" id="1185876"/>
    <lineage>
        <taxon>Bacteria</taxon>
        <taxon>Pseudomonadati</taxon>
        <taxon>Bacteroidota</taxon>
        <taxon>Cytophagia</taxon>
        <taxon>Cytophagales</taxon>
        <taxon>Spirosomataceae</taxon>
        <taxon>Fibrisoma</taxon>
    </lineage>
</organism>
<dbReference type="AlphaFoldDB" id="I2GBG2"/>
<dbReference type="Gene3D" id="2.60.120.1440">
    <property type="match status" value="1"/>
</dbReference>
<evidence type="ECO:0000259" key="1">
    <source>
        <dbReference type="Pfam" id="PF04773"/>
    </source>
</evidence>
<name>I2GBG2_9BACT</name>
<proteinExistence type="predicted"/>
<feature type="domain" description="FecR protein" evidence="1">
    <location>
        <begin position="141"/>
        <end position="231"/>
    </location>
</feature>
<dbReference type="STRING" id="1185876.BN8_00151"/>
<dbReference type="Proteomes" id="UP000009309">
    <property type="component" value="Unassembled WGS sequence"/>
</dbReference>
<comment type="caution">
    <text evidence="3">The sequence shown here is derived from an EMBL/GenBank/DDBJ whole genome shotgun (WGS) entry which is preliminary data.</text>
</comment>
<reference evidence="3 4" key="1">
    <citation type="journal article" date="2012" name="J. Bacteriol.">
        <title>Genome Sequence of the Filamentous Bacterium Fibrisoma limi BUZ 3T.</title>
        <authorList>
            <person name="Filippini M."/>
            <person name="Qi W."/>
            <person name="Jaenicke S."/>
            <person name="Goesmann A."/>
            <person name="Smits T.H."/>
            <person name="Bagheri H.C."/>
        </authorList>
    </citation>
    <scope>NUCLEOTIDE SEQUENCE [LARGE SCALE GENOMIC DNA]</scope>
    <source>
        <strain evidence="4">BUZ 3T</strain>
    </source>
</reference>
<dbReference type="Pfam" id="PF16344">
    <property type="entry name" value="FecR_C"/>
    <property type="match status" value="1"/>
</dbReference>
<dbReference type="Pfam" id="PF04773">
    <property type="entry name" value="FecR"/>
    <property type="match status" value="1"/>
</dbReference>
<accession>I2GBG2</accession>
<dbReference type="InterPro" id="IPR006860">
    <property type="entry name" value="FecR"/>
</dbReference>
<evidence type="ECO:0000313" key="4">
    <source>
        <dbReference type="Proteomes" id="UP000009309"/>
    </source>
</evidence>
<keyword evidence="4" id="KW-1185">Reference proteome</keyword>
<dbReference type="GO" id="GO:0016989">
    <property type="term" value="F:sigma factor antagonist activity"/>
    <property type="evidence" value="ECO:0007669"/>
    <property type="project" value="TreeGrafter"/>
</dbReference>
<sequence length="364" mass="41380">MNYHTYSFDELARDEQFRKWVIDRDPASEAFWITWLTDNPDSAHTVQLARAFLLALEEKNTALAPDELEQLTNQVVGQRQRPVIPLWRRTGFKLAASVLLVLGIGYVGLTSLTDKPTSQSTAFIRNISPALAGDYTEIANKTDQVKRIQLQDSSVVSLYPKSSLRYPKQPGSRLREVYLSGRAFFSITKNPRKPFWVYTDKISTQVLGTSFLVSAYPGQREANVEVRSGKVSVYTLKDFQKARQRPGREQNGVVLTPNQRVAYNQTEERLIKTVVQQPVVLAKVQPDELVFDEAPITTVFDQLQKVYGLTVIYDRQTMQHCFLTANLEGELLFDQLNLICRITRSSYELVDGQIIIHSDGCINK</sequence>
<dbReference type="PANTHER" id="PTHR30273:SF2">
    <property type="entry name" value="PROTEIN FECR"/>
    <property type="match status" value="1"/>
</dbReference>
<evidence type="ECO:0000313" key="3">
    <source>
        <dbReference type="EMBL" id="CCH51236.1"/>
    </source>
</evidence>
<protein>
    <submittedName>
        <fullName evidence="3">Anti-FecI sigma factor, FecR</fullName>
    </submittedName>
</protein>
<dbReference type="PIRSF" id="PIRSF018266">
    <property type="entry name" value="FecR"/>
    <property type="match status" value="1"/>
</dbReference>
<dbReference type="InterPro" id="IPR032508">
    <property type="entry name" value="FecR_C"/>
</dbReference>
<dbReference type="InterPro" id="IPR012373">
    <property type="entry name" value="Ferrdict_sens_TM"/>
</dbReference>
<dbReference type="RefSeq" id="WP_009279824.1">
    <property type="nucleotide sequence ID" value="NZ_CAIT01000004.1"/>
</dbReference>
<dbReference type="eggNOG" id="COG3712">
    <property type="taxonomic scope" value="Bacteria"/>
</dbReference>